<proteinExistence type="inferred from homology"/>
<dbReference type="RefSeq" id="WP_097281651.1">
    <property type="nucleotide sequence ID" value="NZ_OCNJ01000018.1"/>
</dbReference>
<evidence type="ECO:0000259" key="4">
    <source>
        <dbReference type="Pfam" id="PF00669"/>
    </source>
</evidence>
<dbReference type="OrthoDB" id="8328560at2"/>
<evidence type="ECO:0000259" key="5">
    <source>
        <dbReference type="Pfam" id="PF00700"/>
    </source>
</evidence>
<dbReference type="Pfam" id="PF00700">
    <property type="entry name" value="Flagellin_C"/>
    <property type="match status" value="1"/>
</dbReference>
<keyword evidence="2 3" id="KW-0975">Bacterial flagellum</keyword>
<dbReference type="GO" id="GO:0009288">
    <property type="term" value="C:bacterial-type flagellum"/>
    <property type="evidence" value="ECO:0007669"/>
    <property type="project" value="UniProtKB-SubCell"/>
</dbReference>
<dbReference type="InterPro" id="IPR001492">
    <property type="entry name" value="Flagellin"/>
</dbReference>
<dbReference type="EMBL" id="OCNJ01000018">
    <property type="protein sequence ID" value="SOE01462.1"/>
    <property type="molecule type" value="Genomic_DNA"/>
</dbReference>
<sequence length="724" mass="76357">MTSSILTNSSAMTALRVLNQINKDLSTTQNRISTGLKVGSAKDNASFWAVSSVMKSDVNSFKAIGDNLSLAENSLSVARTGAEQIAKLIDTVKAKATAAQEGSIDKAALQADIDAALEQIQEITKSANFNGVKLLETSSKVRLLSSIGRDGSNVDASYISFTSQDLTFAPRGGLEAISGLSVLDRGDSLVENKTDGVTEFNMGAPNASQFFIDANKFTFDTDNTDNDFTLTYSTGAAVSDTTTAQFVNITDGNDLVTALTASAAVVNAAWDNQTGLTVKLANGYDFKALDVAAGAGITAAIDDSVVYSAKAGQKLTFEYIDDEGVNRTLTHTLEQSIAVGDDGALALVDELTTSKDFSKLFNISYVNGEFKLAAKDRETDITLTGWSGGPFTSPGDVVTYAPTAFTFDTDNTDNDFLLTYRDRDGSIQTSAIADVDATALGTTATALAATTYIKNASWDTTNGLTMVFEEGFEFISLGTAASASASATVASAPTSTAMSIVESNELNFQDQPLRLGEEITLNYTVNGTNKTVVLRVTGQDTATGNRLDDQSNPNRIELALDAREVTHESTTGKKIVDQIVSALGNLPTTFGLSSSAAAFGSNIQYTFNNNTLTLTTAGTGIDSIGTTGLPITDYDQLLDNIEEAMQIATDAAAALGSAQGRIEIQKEFITELTDNLTEGIGTLIDANMNEESARLQALQVQQQLGIQSLSIANQAPQALLSLFQ</sequence>
<dbReference type="GO" id="GO:0005576">
    <property type="term" value="C:extracellular region"/>
    <property type="evidence" value="ECO:0007669"/>
    <property type="project" value="UniProtKB-SubCell"/>
</dbReference>
<reference evidence="6 7" key="1">
    <citation type="submission" date="2017-09" db="EMBL/GenBank/DDBJ databases">
        <authorList>
            <person name="Ehlers B."/>
            <person name="Leendertz F.H."/>
        </authorList>
    </citation>
    <scope>NUCLEOTIDE SEQUENCE [LARGE SCALE GENOMIC DNA]</scope>
    <source>
        <strain evidence="6 7">USBA 140</strain>
    </source>
</reference>
<feature type="domain" description="Flagellin N-terminal" evidence="4">
    <location>
        <begin position="5"/>
        <end position="138"/>
    </location>
</feature>
<keyword evidence="6" id="KW-0966">Cell projection</keyword>
<comment type="function">
    <text evidence="3">Flagellin is the subunit protein which polymerizes to form the filaments of bacterial flagella.</text>
</comment>
<keyword evidence="6" id="KW-0969">Cilium</keyword>
<keyword evidence="3" id="KW-0964">Secreted</keyword>
<dbReference type="InterPro" id="IPR046358">
    <property type="entry name" value="Flagellin_C"/>
</dbReference>
<evidence type="ECO:0000256" key="2">
    <source>
        <dbReference type="ARBA" id="ARBA00023143"/>
    </source>
</evidence>
<evidence type="ECO:0000256" key="3">
    <source>
        <dbReference type="RuleBase" id="RU362073"/>
    </source>
</evidence>
<dbReference type="SUPFAM" id="SSF64518">
    <property type="entry name" value="Phase 1 flagellin"/>
    <property type="match status" value="1"/>
</dbReference>
<organism evidence="6 7">
    <name type="scientific">Caenispirillum bisanense</name>
    <dbReference type="NCBI Taxonomy" id="414052"/>
    <lineage>
        <taxon>Bacteria</taxon>
        <taxon>Pseudomonadati</taxon>
        <taxon>Pseudomonadota</taxon>
        <taxon>Alphaproteobacteria</taxon>
        <taxon>Rhodospirillales</taxon>
        <taxon>Novispirillaceae</taxon>
        <taxon>Caenispirillum</taxon>
    </lineage>
</organism>
<evidence type="ECO:0000313" key="6">
    <source>
        <dbReference type="EMBL" id="SOE01462.1"/>
    </source>
</evidence>
<dbReference type="Proteomes" id="UP000219621">
    <property type="component" value="Unassembled WGS sequence"/>
</dbReference>
<comment type="subcellular location">
    <subcellularLocation>
        <location evidence="3">Secreted</location>
    </subcellularLocation>
    <subcellularLocation>
        <location evidence="3">Bacterial flagellum</location>
    </subcellularLocation>
</comment>
<dbReference type="PRINTS" id="PR00207">
    <property type="entry name" value="FLAGELLIN"/>
</dbReference>
<name>A0A286H168_9PROT</name>
<evidence type="ECO:0000256" key="1">
    <source>
        <dbReference type="ARBA" id="ARBA00005709"/>
    </source>
</evidence>
<gene>
    <name evidence="6" type="ORF">SAMN05421508_11851</name>
</gene>
<dbReference type="PANTHER" id="PTHR42792:SF2">
    <property type="entry name" value="FLAGELLIN"/>
    <property type="match status" value="1"/>
</dbReference>
<dbReference type="AlphaFoldDB" id="A0A286H168"/>
<accession>A0A286H168</accession>
<dbReference type="Gene3D" id="1.20.1330.10">
    <property type="entry name" value="f41 fragment of flagellin, N-terminal domain"/>
    <property type="match status" value="2"/>
</dbReference>
<protein>
    <recommendedName>
        <fullName evidence="3">Flagellin</fullName>
    </recommendedName>
</protein>
<dbReference type="PANTHER" id="PTHR42792">
    <property type="entry name" value="FLAGELLIN"/>
    <property type="match status" value="1"/>
</dbReference>
<keyword evidence="6" id="KW-0282">Flagellum</keyword>
<comment type="similarity">
    <text evidence="1 3">Belongs to the bacterial flagellin family.</text>
</comment>
<dbReference type="Pfam" id="PF00669">
    <property type="entry name" value="Flagellin_N"/>
    <property type="match status" value="1"/>
</dbReference>
<feature type="domain" description="Flagellin C-terminal" evidence="5">
    <location>
        <begin position="638"/>
        <end position="723"/>
    </location>
</feature>
<evidence type="ECO:0000313" key="7">
    <source>
        <dbReference type="Proteomes" id="UP000219621"/>
    </source>
</evidence>
<keyword evidence="7" id="KW-1185">Reference proteome</keyword>
<dbReference type="GO" id="GO:0005198">
    <property type="term" value="F:structural molecule activity"/>
    <property type="evidence" value="ECO:0007669"/>
    <property type="project" value="UniProtKB-UniRule"/>
</dbReference>
<dbReference type="InterPro" id="IPR001029">
    <property type="entry name" value="Flagellin_N"/>
</dbReference>